<organism evidence="1 2">
    <name type="scientific">Pseudonocardia humida</name>
    <dbReference type="NCBI Taxonomy" id="2800819"/>
    <lineage>
        <taxon>Bacteria</taxon>
        <taxon>Bacillati</taxon>
        <taxon>Actinomycetota</taxon>
        <taxon>Actinomycetes</taxon>
        <taxon>Pseudonocardiales</taxon>
        <taxon>Pseudonocardiaceae</taxon>
        <taxon>Pseudonocardia</taxon>
    </lineage>
</organism>
<dbReference type="EMBL" id="JAGSOV010000006">
    <property type="protein sequence ID" value="MCO1653737.1"/>
    <property type="molecule type" value="Genomic_DNA"/>
</dbReference>
<evidence type="ECO:0000313" key="1">
    <source>
        <dbReference type="EMBL" id="MCO1653737.1"/>
    </source>
</evidence>
<dbReference type="GO" id="GO:0003677">
    <property type="term" value="F:DNA binding"/>
    <property type="evidence" value="ECO:0007669"/>
    <property type="project" value="UniProtKB-KW"/>
</dbReference>
<proteinExistence type="predicted"/>
<protein>
    <submittedName>
        <fullName evidence="1">Winged helix DNA-binding domain-containing protein</fullName>
    </submittedName>
</protein>
<dbReference type="Pfam" id="PF06224">
    <property type="entry name" value="AlkZ-like"/>
    <property type="match status" value="1"/>
</dbReference>
<reference evidence="1" key="1">
    <citation type="submission" date="2021-04" db="EMBL/GenBank/DDBJ databases">
        <title>Pseudonocardia sp. nov., isolated from sandy soil of mangrove forest.</title>
        <authorList>
            <person name="Zan Z."/>
            <person name="Huang R."/>
            <person name="Liu W."/>
        </authorList>
    </citation>
    <scope>NUCLEOTIDE SEQUENCE</scope>
    <source>
        <strain evidence="1">S2-4</strain>
    </source>
</reference>
<dbReference type="InterPro" id="IPR009351">
    <property type="entry name" value="AlkZ-like"/>
</dbReference>
<accession>A0ABT0ZSN4</accession>
<sequence>MPAAEKLSRDQVIAHRVAVHGLVERAERLTDLAVLDLGVQDTPPGSLRVALAARLAEPLAPDADVTADGALTIVWTFRGAPHLHRTADLPALAAAGWPRDDADAAARLGWQRARLAKVGMAARAAYREVAGAVAAVLDRPLTKSELSSAVTGRIRPELAPYCQPCGVHHVSEQLLRLAGLAGGLRIRPDTTPLVAEPLPDPPGTPADEGADLARAVATYLRFFSPAGESDAAGFLGTNRRSVHPDWPGDLVAVEVDGRAAHVPADQLDALRAARPAEVVRLLPPSDPLLQGRDREVLVPDPAHRKALWPSLGAPGAVLAGADVAGAWRTRKRGKRLALTVQPFRALRRDERAELAAEARRVAVVRRIAPDDVEVVVEEA</sequence>
<evidence type="ECO:0000313" key="2">
    <source>
        <dbReference type="Proteomes" id="UP001165283"/>
    </source>
</evidence>
<comment type="caution">
    <text evidence="1">The sequence shown here is derived from an EMBL/GenBank/DDBJ whole genome shotgun (WGS) entry which is preliminary data.</text>
</comment>
<dbReference type="PANTHER" id="PTHR38479">
    <property type="entry name" value="LMO0824 PROTEIN"/>
    <property type="match status" value="1"/>
</dbReference>
<keyword evidence="2" id="KW-1185">Reference proteome</keyword>
<gene>
    <name evidence="1" type="ORF">KDL28_01580</name>
</gene>
<dbReference type="PANTHER" id="PTHR38479:SF2">
    <property type="entry name" value="WINGED HELIX DNA-BINDING DOMAIN-CONTAINING PROTEIN"/>
    <property type="match status" value="1"/>
</dbReference>
<dbReference type="RefSeq" id="WP_252435326.1">
    <property type="nucleotide sequence ID" value="NZ_JAGSOV010000006.1"/>
</dbReference>
<keyword evidence="1" id="KW-0238">DNA-binding</keyword>
<dbReference type="Proteomes" id="UP001165283">
    <property type="component" value="Unassembled WGS sequence"/>
</dbReference>
<name>A0ABT0ZSN4_9PSEU</name>